<evidence type="ECO:0000313" key="3">
    <source>
        <dbReference type="Proteomes" id="UP000886884"/>
    </source>
</evidence>
<accession>A0A9D1P9T1</accession>
<sequence length="303" mass="32916">MRKLAALLLALALLAPGALAESDFPVYQVRAPGSSATVYLFPSIHAADERAYPLSQISQDAYNASDYLAVECDIFTATYDVGVSLRMMQSMKLPAGQTVTDLIPQELFERVKAYLTEHNLYMDLYENYHPFLLLSTMENAILAECGLDALQGLDMHFLQLAHEEGKAILEIESIEEQTSLMVAQMPAGIWPVLLESYLPPNDAASAASTGLLYEALLQGDANALETMLAAESTEVFSPEEQALYNAYNDLLLTQRDAKMTAAVLNYLAEGKNVFVVVGAAHVLGPTGLVDSLQSAGCAVRRVE</sequence>
<dbReference type="EMBL" id="DVOT01000257">
    <property type="protein sequence ID" value="HIV29160.1"/>
    <property type="molecule type" value="Genomic_DNA"/>
</dbReference>
<evidence type="ECO:0000313" key="2">
    <source>
        <dbReference type="EMBL" id="HIV29160.1"/>
    </source>
</evidence>
<reference evidence="2" key="2">
    <citation type="journal article" date="2021" name="PeerJ">
        <title>Extensive microbial diversity within the chicken gut microbiome revealed by metagenomics and culture.</title>
        <authorList>
            <person name="Gilroy R."/>
            <person name="Ravi A."/>
            <person name="Getino M."/>
            <person name="Pursley I."/>
            <person name="Horton D.L."/>
            <person name="Alikhan N.F."/>
            <person name="Baker D."/>
            <person name="Gharbi K."/>
            <person name="Hall N."/>
            <person name="Watson M."/>
            <person name="Adriaenssens E.M."/>
            <person name="Foster-Nyarko E."/>
            <person name="Jarju S."/>
            <person name="Secka A."/>
            <person name="Antonio M."/>
            <person name="Oren A."/>
            <person name="Chaudhuri R.R."/>
            <person name="La Ragione R."/>
            <person name="Hildebrand F."/>
            <person name="Pallen M.J."/>
        </authorList>
    </citation>
    <scope>NUCLEOTIDE SEQUENCE</scope>
    <source>
        <strain evidence="2">CHK183-6373</strain>
    </source>
</reference>
<dbReference type="CDD" id="cd14789">
    <property type="entry name" value="Tiki"/>
    <property type="match status" value="1"/>
</dbReference>
<keyword evidence="1" id="KW-0732">Signal</keyword>
<dbReference type="PANTHER" id="PTHR40590">
    <property type="entry name" value="CYTOPLASMIC PROTEIN-RELATED"/>
    <property type="match status" value="1"/>
</dbReference>
<comment type="caution">
    <text evidence="2">The sequence shown here is derived from an EMBL/GenBank/DDBJ whole genome shotgun (WGS) entry which is preliminary data.</text>
</comment>
<protein>
    <submittedName>
        <fullName evidence="2">TraB/GumN family protein</fullName>
    </submittedName>
</protein>
<organism evidence="2 3">
    <name type="scientific">Candidatus Ornithocaccomicrobium faecavium</name>
    <dbReference type="NCBI Taxonomy" id="2840890"/>
    <lineage>
        <taxon>Bacteria</taxon>
        <taxon>Bacillati</taxon>
        <taxon>Bacillota</taxon>
        <taxon>Clostridia</taxon>
        <taxon>Candidatus Ornithocaccomicrobium</taxon>
    </lineage>
</organism>
<dbReference type="Proteomes" id="UP000886884">
    <property type="component" value="Unassembled WGS sequence"/>
</dbReference>
<feature type="chain" id="PRO_5039325234" evidence="1">
    <location>
        <begin position="21"/>
        <end position="303"/>
    </location>
</feature>
<dbReference type="InterPro" id="IPR047111">
    <property type="entry name" value="YbaP-like"/>
</dbReference>
<name>A0A9D1P9T1_9FIRM</name>
<dbReference type="AlphaFoldDB" id="A0A9D1P9T1"/>
<feature type="signal peptide" evidence="1">
    <location>
        <begin position="1"/>
        <end position="20"/>
    </location>
</feature>
<gene>
    <name evidence="2" type="ORF">IAA64_14455</name>
</gene>
<dbReference type="Pfam" id="PF01963">
    <property type="entry name" value="TraB_PrgY_gumN"/>
    <property type="match status" value="1"/>
</dbReference>
<dbReference type="PANTHER" id="PTHR40590:SF1">
    <property type="entry name" value="CYTOPLASMIC PROTEIN"/>
    <property type="match status" value="1"/>
</dbReference>
<evidence type="ECO:0000256" key="1">
    <source>
        <dbReference type="SAM" id="SignalP"/>
    </source>
</evidence>
<dbReference type="InterPro" id="IPR002816">
    <property type="entry name" value="TraB/PrgY/GumN_fam"/>
</dbReference>
<reference evidence="2" key="1">
    <citation type="submission" date="2020-10" db="EMBL/GenBank/DDBJ databases">
        <authorList>
            <person name="Gilroy R."/>
        </authorList>
    </citation>
    <scope>NUCLEOTIDE SEQUENCE</scope>
    <source>
        <strain evidence="2">CHK183-6373</strain>
    </source>
</reference>
<proteinExistence type="predicted"/>